<organism evidence="12 13">
    <name type="scientific">Bifidobacterium choerinum</name>
    <dbReference type="NCBI Taxonomy" id="35760"/>
    <lineage>
        <taxon>Bacteria</taxon>
        <taxon>Bacillati</taxon>
        <taxon>Actinomycetota</taxon>
        <taxon>Actinomycetes</taxon>
        <taxon>Bifidobacteriales</taxon>
        <taxon>Bifidobacteriaceae</taxon>
        <taxon>Bifidobacterium</taxon>
    </lineage>
</organism>
<dbReference type="GO" id="GO:0046983">
    <property type="term" value="F:protein dimerization activity"/>
    <property type="evidence" value="ECO:0007669"/>
    <property type="project" value="InterPro"/>
</dbReference>
<dbReference type="InterPro" id="IPR055558">
    <property type="entry name" value="DUF7134"/>
</dbReference>
<feature type="compositionally biased region" description="Low complexity" evidence="9">
    <location>
        <begin position="469"/>
        <end position="486"/>
    </location>
</feature>
<comment type="catalytic activity">
    <reaction evidence="1">
        <text>ATP + protein L-histidine = ADP + protein N-phospho-L-histidine.</text>
        <dbReference type="EC" id="2.7.13.3"/>
    </reaction>
</comment>
<dbReference type="Gene3D" id="1.20.5.1930">
    <property type="match status" value="1"/>
</dbReference>
<keyword evidence="3" id="KW-0597">Phosphoprotein</keyword>
<dbReference type="GO" id="GO:0016020">
    <property type="term" value="C:membrane"/>
    <property type="evidence" value="ECO:0007669"/>
    <property type="project" value="InterPro"/>
</dbReference>
<dbReference type="AlphaFoldDB" id="A0A087A7M4"/>
<keyword evidence="10" id="KW-0472">Membrane</keyword>
<dbReference type="eggNOG" id="COG4585">
    <property type="taxonomic scope" value="Bacteria"/>
</dbReference>
<keyword evidence="5" id="KW-0547">Nucleotide-binding</keyword>
<dbReference type="GO" id="GO:0000155">
    <property type="term" value="F:phosphorelay sensor kinase activity"/>
    <property type="evidence" value="ECO:0007669"/>
    <property type="project" value="InterPro"/>
</dbReference>
<dbReference type="Proteomes" id="UP000028995">
    <property type="component" value="Unassembled WGS sequence"/>
</dbReference>
<feature type="transmembrane region" description="Helical" evidence="10">
    <location>
        <begin position="598"/>
        <end position="616"/>
    </location>
</feature>
<evidence type="ECO:0000256" key="7">
    <source>
        <dbReference type="ARBA" id="ARBA00022840"/>
    </source>
</evidence>
<name>A0A087A7M4_9BIFI</name>
<feature type="transmembrane region" description="Helical" evidence="10">
    <location>
        <begin position="692"/>
        <end position="712"/>
    </location>
</feature>
<dbReference type="Gene3D" id="3.30.565.10">
    <property type="entry name" value="Histidine kinase-like ATPase, C-terminal domain"/>
    <property type="match status" value="1"/>
</dbReference>
<keyword evidence="13" id="KW-1185">Reference proteome</keyword>
<dbReference type="Pfam" id="PF23539">
    <property type="entry name" value="DUF7134"/>
    <property type="match status" value="1"/>
</dbReference>
<evidence type="ECO:0000256" key="2">
    <source>
        <dbReference type="ARBA" id="ARBA00012438"/>
    </source>
</evidence>
<feature type="transmembrane region" description="Helical" evidence="10">
    <location>
        <begin position="574"/>
        <end position="591"/>
    </location>
</feature>
<sequence length="853" mass="91945">MHDHRVIVVDALETMLLMLLWISMIGGFAWNDGAGLIFDYPSSSAGAVAACTVWSALLTAPYILHRTRPELAVRLFVGVVAVQLVCGPSLIVADFMAVPMLCAAIVYGERGHLRRYLATAAVFDVLTSLVNASVQVFGPLLPQPRDERFGVIMYPCPIGEAASGHCGAQFAQAFAIVLFTVSLPLAMAVVVAFWQRARHQTVRLLNERNEAIVAREREERQIAASAERARIARDMHDIVAHTLSIIIIQSDGGRYAARDDPKLARETMETIRRESEHALHDMRRLLGVFGGSEHARLADVDALIEQARAVAPDMTLTTRTLGDPAPARLDGRASVAMYHVVQEALTNIRKYAGARTHVTVTFDWGPETLSIDVDDDGRGAASSLDGHKPGYGLLGMRERVESVGGTVESGPRLSGGFNVHAVVPLGNVDAADAEAATADGAAALADIPSASGVPSDVDACTSTVAAADAAAHPTVPSPGADGADGTADTDDDARREGDEGIVWPFFVKFGHTLRSRPFDQAEDDSPRSAIARLSRWTQRHYVMMDVVMFTLLGCFTCVTGPVMNLATTPGGRRSYIFGVIVTWAVVAPLMLRRRFPRAVALVVAAVCLLQLLVLPGFYTADLYVVFAIHAVALYGRAGSRKWIVPLFTFGCTAFAARCAMNIAGFPSLFAWLSHTPDPSIEALYLGSPHSALVQYGVFSMFLCILAYALGAWTRLGGTNPQVLQARTEALEAERDKQRVMAANHERDRISANIRAEVSDTLNAVIEQTTTELSTIDGQLARGETPSPDFINDAFAQIGAQGRTALAHMRELLSVLRETGFSDEGEHDRSPSLAPAKSLNEQIEHAGEHSPDAR</sequence>
<keyword evidence="8" id="KW-0902">Two-component regulatory system</keyword>
<feature type="transmembrane region" description="Helical" evidence="10">
    <location>
        <begin position="42"/>
        <end position="64"/>
    </location>
</feature>
<evidence type="ECO:0000256" key="8">
    <source>
        <dbReference type="ARBA" id="ARBA00023012"/>
    </source>
</evidence>
<evidence type="ECO:0000256" key="6">
    <source>
        <dbReference type="ARBA" id="ARBA00022777"/>
    </source>
</evidence>
<evidence type="ECO:0000256" key="10">
    <source>
        <dbReference type="SAM" id="Phobius"/>
    </source>
</evidence>
<proteinExistence type="predicted"/>
<dbReference type="CDD" id="cd16917">
    <property type="entry name" value="HATPase_UhpB-NarQ-NarX-like"/>
    <property type="match status" value="1"/>
</dbReference>
<evidence type="ECO:0000256" key="1">
    <source>
        <dbReference type="ARBA" id="ARBA00000085"/>
    </source>
</evidence>
<dbReference type="STRING" id="35760.BCHO_1620"/>
<feature type="compositionally biased region" description="Basic and acidic residues" evidence="9">
    <location>
        <begin position="841"/>
        <end position="853"/>
    </location>
</feature>
<evidence type="ECO:0000313" key="13">
    <source>
        <dbReference type="Proteomes" id="UP000028995"/>
    </source>
</evidence>
<evidence type="ECO:0000256" key="5">
    <source>
        <dbReference type="ARBA" id="ARBA00022741"/>
    </source>
</evidence>
<reference evidence="12 13" key="1">
    <citation type="submission" date="2014-03" db="EMBL/GenBank/DDBJ databases">
        <title>Genomics of Bifidobacteria.</title>
        <authorList>
            <person name="Ventura M."/>
            <person name="Milani C."/>
            <person name="Lugli G.A."/>
        </authorList>
    </citation>
    <scope>NUCLEOTIDE SEQUENCE [LARGE SCALE GENOMIC DNA]</scope>
    <source>
        <strain evidence="12 13">LMG 10510</strain>
    </source>
</reference>
<feature type="transmembrane region" description="Helical" evidence="10">
    <location>
        <begin position="541"/>
        <end position="562"/>
    </location>
</feature>
<feature type="region of interest" description="Disordered" evidence="9">
    <location>
        <begin position="469"/>
        <end position="495"/>
    </location>
</feature>
<dbReference type="InterPro" id="IPR011712">
    <property type="entry name" value="Sig_transdc_His_kin_sub3_dim/P"/>
</dbReference>
<feature type="transmembrane region" description="Helical" evidence="10">
    <location>
        <begin position="76"/>
        <end position="107"/>
    </location>
</feature>
<dbReference type="Pfam" id="PF07730">
    <property type="entry name" value="HisKA_3"/>
    <property type="match status" value="1"/>
</dbReference>
<dbReference type="Pfam" id="PF02518">
    <property type="entry name" value="HATPase_c"/>
    <property type="match status" value="1"/>
</dbReference>
<dbReference type="EMBL" id="JGYU01000015">
    <property type="protein sequence ID" value="KFI54774.1"/>
    <property type="molecule type" value="Genomic_DNA"/>
</dbReference>
<comment type="caution">
    <text evidence="12">The sequence shown here is derived from an EMBL/GenBank/DDBJ whole genome shotgun (WGS) entry which is preliminary data.</text>
</comment>
<keyword evidence="10" id="KW-1133">Transmembrane helix</keyword>
<keyword evidence="7" id="KW-0067">ATP-binding</keyword>
<keyword evidence="10" id="KW-0812">Transmembrane</keyword>
<feature type="transmembrane region" description="Helical" evidence="10">
    <location>
        <begin position="173"/>
        <end position="194"/>
    </location>
</feature>
<evidence type="ECO:0000259" key="11">
    <source>
        <dbReference type="SMART" id="SM00387"/>
    </source>
</evidence>
<feature type="transmembrane region" description="Helical" evidence="10">
    <location>
        <begin position="7"/>
        <end position="30"/>
    </location>
</feature>
<dbReference type="GO" id="GO:0005524">
    <property type="term" value="F:ATP binding"/>
    <property type="evidence" value="ECO:0007669"/>
    <property type="project" value="UniProtKB-KW"/>
</dbReference>
<keyword evidence="4 12" id="KW-0808">Transferase</keyword>
<evidence type="ECO:0000313" key="12">
    <source>
        <dbReference type="EMBL" id="KFI54774.1"/>
    </source>
</evidence>
<protein>
    <recommendedName>
        <fullName evidence="2">histidine kinase</fullName>
        <ecNumber evidence="2">2.7.13.3</ecNumber>
    </recommendedName>
</protein>
<dbReference type="InterPro" id="IPR036890">
    <property type="entry name" value="HATPase_C_sf"/>
</dbReference>
<dbReference type="PANTHER" id="PTHR24421:SF10">
    <property type="entry name" value="NITRATE_NITRITE SENSOR PROTEIN NARQ"/>
    <property type="match status" value="1"/>
</dbReference>
<dbReference type="EC" id="2.7.13.3" evidence="2"/>
<dbReference type="InterPro" id="IPR050482">
    <property type="entry name" value="Sensor_HK_TwoCompSys"/>
</dbReference>
<feature type="region of interest" description="Disordered" evidence="9">
    <location>
        <begin position="820"/>
        <end position="853"/>
    </location>
</feature>
<dbReference type="PANTHER" id="PTHR24421">
    <property type="entry name" value="NITRATE/NITRITE SENSOR PROTEIN NARX-RELATED"/>
    <property type="match status" value="1"/>
</dbReference>
<evidence type="ECO:0000256" key="3">
    <source>
        <dbReference type="ARBA" id="ARBA00022553"/>
    </source>
</evidence>
<dbReference type="SUPFAM" id="SSF55874">
    <property type="entry name" value="ATPase domain of HSP90 chaperone/DNA topoisomerase II/histidine kinase"/>
    <property type="match status" value="1"/>
</dbReference>
<accession>A0A087A7M4</accession>
<feature type="domain" description="Histidine kinase/HSP90-like ATPase" evidence="11">
    <location>
        <begin position="332"/>
        <end position="427"/>
    </location>
</feature>
<dbReference type="InterPro" id="IPR003594">
    <property type="entry name" value="HATPase_dom"/>
</dbReference>
<keyword evidence="6 12" id="KW-0418">Kinase</keyword>
<evidence type="ECO:0000256" key="9">
    <source>
        <dbReference type="SAM" id="MobiDB-lite"/>
    </source>
</evidence>
<dbReference type="SMART" id="SM00387">
    <property type="entry name" value="HATPase_c"/>
    <property type="match status" value="1"/>
</dbReference>
<gene>
    <name evidence="12" type="ORF">BCHO_1620</name>
</gene>
<evidence type="ECO:0000256" key="4">
    <source>
        <dbReference type="ARBA" id="ARBA00022679"/>
    </source>
</evidence>